<keyword evidence="4" id="KW-1185">Reference proteome</keyword>
<dbReference type="AlphaFoldDB" id="W7K138"/>
<organism evidence="3 4">
    <name type="scientific">Plasmodium falciparum (isolate NF54)</name>
    <dbReference type="NCBI Taxonomy" id="5843"/>
    <lineage>
        <taxon>Eukaryota</taxon>
        <taxon>Sar</taxon>
        <taxon>Alveolata</taxon>
        <taxon>Apicomplexa</taxon>
        <taxon>Aconoidasida</taxon>
        <taxon>Haemosporida</taxon>
        <taxon>Plasmodiidae</taxon>
        <taxon>Plasmodium</taxon>
        <taxon>Plasmodium (Laverania)</taxon>
    </lineage>
</organism>
<feature type="compositionally biased region" description="Acidic residues" evidence="1">
    <location>
        <begin position="100"/>
        <end position="112"/>
    </location>
</feature>
<feature type="domain" description="Plasmodium RESA N-terminal" evidence="2">
    <location>
        <begin position="224"/>
        <end position="346"/>
    </location>
</feature>
<feature type="compositionally biased region" description="Basic and acidic residues" evidence="1">
    <location>
        <begin position="87"/>
        <end position="96"/>
    </location>
</feature>
<feature type="compositionally biased region" description="Low complexity" evidence="1">
    <location>
        <begin position="13"/>
        <end position="77"/>
    </location>
</feature>
<dbReference type="InterPro" id="IPR019111">
    <property type="entry name" value="PRESA_N"/>
</dbReference>
<sequence>MFVNIYYIFEGSTSTTQSPSTSTSTTQSPSTSTSTTQSPSTSTSTTQSPTTSTSTTQSPSTGSTSGSTTRLPSTGSTIRFPSTGSSRLEDYEKEGSNVDITEEEEKEAESVDDNNKEGNESDNIYCMLCSSNTRGFGCDCKDAANYILKNLDLYDEHEAKKHASDRTKTFSKELSKLFKKLRTKDPNMFNKNKIVFQDLSKKHTWDKYELHLPGLAHGKYNNERDVELNKKLIDLEDGFTDTQYIRKLYSLINENEKEKFDDIKRKILCYCASKNKSLHRTPEESEQAWKYVQKLIKLYYNDFDKHFEKVFLIWLALSEGFDVFEYKMLIAANRLLWRKLSDKVQEESKVMIQD</sequence>
<dbReference type="PANTHER" id="PTHR36193:SF23">
    <property type="entry name" value="PHISTB DOMAIN-CONTAINING RESA-LIKE PROTEIN 1"/>
    <property type="match status" value="1"/>
</dbReference>
<dbReference type="OMA" id="YYIFEGS"/>
<accession>W7K138</accession>
<gene>
    <name evidence="3" type="ORF">PFNF54_00618</name>
</gene>
<dbReference type="EMBL" id="KE123738">
    <property type="protein sequence ID" value="EWC90571.1"/>
    <property type="molecule type" value="Genomic_DNA"/>
</dbReference>
<dbReference type="InterPro" id="IPR044885">
    <property type="entry name" value="PRESA_N_sf"/>
</dbReference>
<feature type="region of interest" description="Disordered" evidence="1">
    <location>
        <begin position="13"/>
        <end position="119"/>
    </location>
</feature>
<proteinExistence type="predicted"/>
<dbReference type="PANTHER" id="PTHR36193">
    <property type="entry name" value="PHISTB DOMAIN-CONTAINING RESA-LIKE PROTEIN 1"/>
    <property type="match status" value="1"/>
</dbReference>
<dbReference type="Pfam" id="PF09687">
    <property type="entry name" value="PRESAN"/>
    <property type="match status" value="1"/>
</dbReference>
<evidence type="ECO:0000259" key="2">
    <source>
        <dbReference type="Pfam" id="PF09687"/>
    </source>
</evidence>
<dbReference type="Gene3D" id="6.10.280.180">
    <property type="entry name" value="Plasmodium RESA, N-terminal helical domain"/>
    <property type="match status" value="1"/>
</dbReference>
<name>W7K138_PLAFO</name>
<reference evidence="3 4" key="1">
    <citation type="submission" date="2013-02" db="EMBL/GenBank/DDBJ databases">
        <title>The Genome Sequence of Plasmodium falciparum NF54.</title>
        <authorList>
            <consortium name="The Broad Institute Genome Sequencing Platform"/>
            <consortium name="The Broad Institute Genome Sequencing Center for Infectious Disease"/>
            <person name="Neafsey D."/>
            <person name="Cheeseman I."/>
            <person name="Volkman S."/>
            <person name="Adams J."/>
            <person name="Walker B."/>
            <person name="Young S.K."/>
            <person name="Zeng Q."/>
            <person name="Gargeya S."/>
            <person name="Fitzgerald M."/>
            <person name="Haas B."/>
            <person name="Abouelleil A."/>
            <person name="Alvarado L."/>
            <person name="Arachchi H.M."/>
            <person name="Berlin A.M."/>
            <person name="Chapman S.B."/>
            <person name="Dewar J."/>
            <person name="Goldberg J."/>
            <person name="Griggs A."/>
            <person name="Gujja S."/>
            <person name="Hansen M."/>
            <person name="Howarth C."/>
            <person name="Imamovic A."/>
            <person name="Larimer J."/>
            <person name="McCowan C."/>
            <person name="Murphy C."/>
            <person name="Neiman D."/>
            <person name="Pearson M."/>
            <person name="Priest M."/>
            <person name="Roberts A."/>
            <person name="Saif S."/>
            <person name="Shea T."/>
            <person name="Sisk P."/>
            <person name="Sykes S."/>
            <person name="Wortman J."/>
            <person name="Nusbaum C."/>
            <person name="Birren B."/>
        </authorList>
    </citation>
    <scope>NUCLEOTIDE SEQUENCE [LARGE SCALE GENOMIC DNA]</scope>
    <source>
        <strain evidence="3 4">NF54</strain>
    </source>
</reference>
<protein>
    <recommendedName>
        <fullName evidence="2">Plasmodium RESA N-terminal domain-containing protein</fullName>
    </recommendedName>
</protein>
<evidence type="ECO:0000256" key="1">
    <source>
        <dbReference type="SAM" id="MobiDB-lite"/>
    </source>
</evidence>
<dbReference type="Proteomes" id="UP000030673">
    <property type="component" value="Unassembled WGS sequence"/>
</dbReference>
<evidence type="ECO:0000313" key="3">
    <source>
        <dbReference type="EMBL" id="EWC90571.1"/>
    </source>
</evidence>
<evidence type="ECO:0000313" key="4">
    <source>
        <dbReference type="Proteomes" id="UP000030673"/>
    </source>
</evidence>